<evidence type="ECO:0000313" key="5">
    <source>
        <dbReference type="EMBL" id="QDE47729.1"/>
    </source>
</evidence>
<dbReference type="InterPro" id="IPR002205">
    <property type="entry name" value="Topo_IIA_dom_A"/>
</dbReference>
<comment type="catalytic activity">
    <reaction evidence="1">
        <text>ATP-dependent breakage, passage and rejoining of double-stranded DNA.</text>
        <dbReference type="EC" id="5.6.2.2"/>
    </reaction>
</comment>
<evidence type="ECO:0000256" key="3">
    <source>
        <dbReference type="PROSITE-ProRule" id="PRU01384"/>
    </source>
</evidence>
<dbReference type="AlphaFoldDB" id="A0A4Y5ZTR3"/>
<evidence type="ECO:0000259" key="4">
    <source>
        <dbReference type="PROSITE" id="PS52040"/>
    </source>
</evidence>
<accession>A0A4Y5ZTR3</accession>
<organism evidence="5 6">
    <name type="scientific">Enterobacter hormaechei</name>
    <dbReference type="NCBI Taxonomy" id="158836"/>
    <lineage>
        <taxon>Bacteria</taxon>
        <taxon>Pseudomonadati</taxon>
        <taxon>Pseudomonadota</taxon>
        <taxon>Gammaproteobacteria</taxon>
        <taxon>Enterobacterales</taxon>
        <taxon>Enterobacteriaceae</taxon>
        <taxon>Enterobacter</taxon>
        <taxon>Enterobacter cloacae complex</taxon>
    </lineage>
</organism>
<dbReference type="PANTHER" id="PTHR43493:SF5">
    <property type="entry name" value="DNA GYRASE SUBUNIT A, CHLOROPLASTIC_MITOCHONDRIAL"/>
    <property type="match status" value="1"/>
</dbReference>
<dbReference type="GO" id="GO:0005524">
    <property type="term" value="F:ATP binding"/>
    <property type="evidence" value="ECO:0007669"/>
    <property type="project" value="InterPro"/>
</dbReference>
<dbReference type="GO" id="GO:0006265">
    <property type="term" value="P:DNA topological change"/>
    <property type="evidence" value="ECO:0007669"/>
    <property type="project" value="InterPro"/>
</dbReference>
<comment type="caution">
    <text evidence="3">Lacks conserved residue(s) required for the propagation of feature annotation.</text>
</comment>
<dbReference type="InterPro" id="IPR006691">
    <property type="entry name" value="GyrA/parC_rep"/>
</dbReference>
<dbReference type="InterPro" id="IPR035516">
    <property type="entry name" value="Gyrase/topoIV_suA_C"/>
</dbReference>
<dbReference type="SMART" id="SM00434">
    <property type="entry name" value="TOP4c"/>
    <property type="match status" value="1"/>
</dbReference>
<dbReference type="Gene3D" id="2.120.10.90">
    <property type="entry name" value="DNA gyrase/topoisomerase IV, subunit A, C-terminal"/>
    <property type="match status" value="1"/>
</dbReference>
<dbReference type="GO" id="GO:0003677">
    <property type="term" value="F:DNA binding"/>
    <property type="evidence" value="ECO:0007669"/>
    <property type="project" value="UniProtKB-UniRule"/>
</dbReference>
<dbReference type="SUPFAM" id="SSF101904">
    <property type="entry name" value="GyrA/ParC C-terminal domain-like"/>
    <property type="match status" value="1"/>
</dbReference>
<dbReference type="Pfam" id="PF00521">
    <property type="entry name" value="DNA_topoisoIV"/>
    <property type="match status" value="1"/>
</dbReference>
<name>A0A4Y5ZTR3_9ENTR</name>
<keyword evidence="3" id="KW-0238">DNA-binding</keyword>
<dbReference type="InterPro" id="IPR050220">
    <property type="entry name" value="Type_II_DNA_Topoisomerases"/>
</dbReference>
<evidence type="ECO:0000256" key="1">
    <source>
        <dbReference type="ARBA" id="ARBA00000185"/>
    </source>
</evidence>
<gene>
    <name evidence="5" type="ORF">EIN43_25050</name>
</gene>
<proteinExistence type="predicted"/>
<dbReference type="EMBL" id="CP041054">
    <property type="protein sequence ID" value="QDE47729.1"/>
    <property type="molecule type" value="Genomic_DNA"/>
</dbReference>
<evidence type="ECO:0000256" key="2">
    <source>
        <dbReference type="ARBA" id="ARBA00023029"/>
    </source>
</evidence>
<dbReference type="PANTHER" id="PTHR43493">
    <property type="entry name" value="DNA GYRASE/TOPOISOMERASE SUBUNIT A"/>
    <property type="match status" value="1"/>
</dbReference>
<dbReference type="PROSITE" id="PS52040">
    <property type="entry name" value="TOPO_IIA"/>
    <property type="match status" value="1"/>
</dbReference>
<dbReference type="GO" id="GO:0003918">
    <property type="term" value="F:DNA topoisomerase type II (double strand cut, ATP-hydrolyzing) activity"/>
    <property type="evidence" value="ECO:0007669"/>
    <property type="project" value="UniProtKB-EC"/>
</dbReference>
<dbReference type="Pfam" id="PF03989">
    <property type="entry name" value="DNA_gyraseA_C"/>
    <property type="match status" value="2"/>
</dbReference>
<sequence>MKNRRAGKRKRVEGISALRDESDKDGMRIVIEIKRDAVGEVVLNNLYSQTQLQVSFGINMVALHHGQPKIMNLKEILSAFVRHRREVVTRRTIFELRKARDRAHILEALAVALANIDPIIELIRRAPTPAEAKASLVARSWDLGNVAAMLERAGDDAARPEWLEPEFGVRDGQYYLTEQQARAILDLRLQKLTGLEHENCSTSTKSCWSRLPSCCISGSAERLMEVIREELELVRDQFGDERRTEITANSSDINIEDLINREDVVVTLSHRGYVKYQPLTDYEAQRRGGKGKSAARIKEEDFIDRLLVANTHDTILCFSSRGRLYWMKVYQLPEASRGARGRQSSTCCRWKRTNVSPPYCRYASTKRA</sequence>
<protein>
    <recommendedName>
        <fullName evidence="4">Topo IIA-type catalytic domain-containing protein</fullName>
    </recommendedName>
</protein>
<reference evidence="5 6" key="1">
    <citation type="submission" date="2019-06" db="EMBL/GenBank/DDBJ databases">
        <title>Whole genome sequencing of XDR Enterobacter.</title>
        <authorList>
            <person name="Gnana Soundari P."/>
            <person name="Vijayakumar R."/>
            <person name="Krishnan P."/>
        </authorList>
    </citation>
    <scope>NUCLEOTIDE SEQUENCE [LARGE SCALE GENOMIC DNA]</scope>
    <source>
        <strain evidence="5 6">C126</strain>
    </source>
</reference>
<dbReference type="InterPro" id="IPR013760">
    <property type="entry name" value="Topo_IIA-like_dom_sf"/>
</dbReference>
<dbReference type="Gene3D" id="3.30.1360.40">
    <property type="match status" value="1"/>
</dbReference>
<feature type="domain" description="Topo IIA-type catalytic" evidence="4">
    <location>
        <begin position="1"/>
        <end position="258"/>
    </location>
</feature>
<evidence type="ECO:0000313" key="6">
    <source>
        <dbReference type="Proteomes" id="UP000318237"/>
    </source>
</evidence>
<dbReference type="Gene3D" id="1.10.268.10">
    <property type="entry name" value="Topoisomerase, domain 3"/>
    <property type="match status" value="1"/>
</dbReference>
<dbReference type="GO" id="GO:0005737">
    <property type="term" value="C:cytoplasm"/>
    <property type="evidence" value="ECO:0007669"/>
    <property type="project" value="TreeGrafter"/>
</dbReference>
<keyword evidence="2" id="KW-0413">Isomerase</keyword>
<dbReference type="Proteomes" id="UP000318237">
    <property type="component" value="Chromosome"/>
</dbReference>
<keyword evidence="2" id="KW-0799">Topoisomerase</keyword>
<dbReference type="GO" id="GO:0009330">
    <property type="term" value="C:DNA topoisomerase type II (double strand cut, ATP-hydrolyzing) complex"/>
    <property type="evidence" value="ECO:0007669"/>
    <property type="project" value="TreeGrafter"/>
</dbReference>
<dbReference type="InterPro" id="IPR013757">
    <property type="entry name" value="Topo_IIA_A_a_sf"/>
</dbReference>
<dbReference type="SUPFAM" id="SSF56719">
    <property type="entry name" value="Type II DNA topoisomerase"/>
    <property type="match status" value="1"/>
</dbReference>